<keyword evidence="1" id="KW-0175">Coiled coil</keyword>
<name>A0A8H5JE22_9HYPO</name>
<feature type="region of interest" description="Disordered" evidence="2">
    <location>
        <begin position="1"/>
        <end position="34"/>
    </location>
</feature>
<evidence type="ECO:0000259" key="4">
    <source>
        <dbReference type="Pfam" id="PF24564"/>
    </source>
</evidence>
<protein>
    <submittedName>
        <fullName evidence="5">GTPase SLIP-GC</fullName>
    </submittedName>
</protein>
<feature type="compositionally biased region" description="Basic residues" evidence="2">
    <location>
        <begin position="462"/>
        <end position="484"/>
    </location>
</feature>
<evidence type="ECO:0000256" key="1">
    <source>
        <dbReference type="SAM" id="Coils"/>
    </source>
</evidence>
<dbReference type="EMBL" id="JAAOAM010000055">
    <property type="protein sequence ID" value="KAF5553377.1"/>
    <property type="molecule type" value="Genomic_DNA"/>
</dbReference>
<dbReference type="InterPro" id="IPR045063">
    <property type="entry name" value="Dynamin_N"/>
</dbReference>
<feature type="domain" description="DUF7605" evidence="4">
    <location>
        <begin position="724"/>
        <end position="894"/>
    </location>
</feature>
<evidence type="ECO:0000259" key="3">
    <source>
        <dbReference type="Pfam" id="PF00350"/>
    </source>
</evidence>
<organism evidence="5 6">
    <name type="scientific">Fusarium mexicanum</name>
    <dbReference type="NCBI Taxonomy" id="751941"/>
    <lineage>
        <taxon>Eukaryota</taxon>
        <taxon>Fungi</taxon>
        <taxon>Dikarya</taxon>
        <taxon>Ascomycota</taxon>
        <taxon>Pezizomycotina</taxon>
        <taxon>Sordariomycetes</taxon>
        <taxon>Hypocreomycetidae</taxon>
        <taxon>Hypocreales</taxon>
        <taxon>Nectriaceae</taxon>
        <taxon>Fusarium</taxon>
        <taxon>Fusarium fujikuroi species complex</taxon>
    </lineage>
</organism>
<accession>A0A8H5JE22</accession>
<evidence type="ECO:0000256" key="2">
    <source>
        <dbReference type="SAM" id="MobiDB-lite"/>
    </source>
</evidence>
<proteinExistence type="predicted"/>
<dbReference type="Pfam" id="PF00350">
    <property type="entry name" value="Dynamin_N"/>
    <property type="match status" value="1"/>
</dbReference>
<feature type="region of interest" description="Disordered" evidence="2">
    <location>
        <begin position="457"/>
        <end position="487"/>
    </location>
</feature>
<dbReference type="Pfam" id="PF24564">
    <property type="entry name" value="DUF7605"/>
    <property type="match status" value="1"/>
</dbReference>
<gene>
    <name evidence="5" type="ORF">FMEXI_2511</name>
</gene>
<dbReference type="InterPro" id="IPR027417">
    <property type="entry name" value="P-loop_NTPase"/>
</dbReference>
<sequence length="970" mass="111363">MENEALLVSPKRERSPDPEPGQEALNDKRQAGQSSGLIRAPVFFPWRTCHDRDDVERLKIKEKAVNDAEEYCSKIRDVLNYFLRTTKLDDMDAIVMGQKIIEQWFSEHDAVRSKYQKLRILVGVEGPTGAGKSSFLTSLLKVPELLPSGHEAAATAVIGKVSWNWVDAPGFEFRAKVIFRKKKDVEEDLESLFKDLNQLASLLLERSMHRYGGGTDLADSISIMRQTIDHQLPKVNAVWGMEEAYLAEMAKRCPDDWTYPQLVEKLLSTNPKALHFLSTGIAEFNASSAEKLSEEIKPFLDSTPGKHGGLNQFSACPLVKEVRIYAKADILKSGITLVDLPGCGDAVESRSEVAEKFAHRLDVRLVVSPIIRAADEKQAQALMKNGFDEAQMRISGKLDGNGFCVIISKMDDMKVDSYITQCSALRHNPEVLAKQKELDELKEEYDKMKPKYSVLRDNKKRAESRKKKTHKMYCTAKKKHHSRLQTHPNEDGQHVEILRKQRDEMAKEFEEADKAMDQHELRKRQVTTQMSYILDWLSHRAVQTRNARVKKRIRSDFARRQRALDESDITRRPQIEEEYVLPILPVSTRAFWQLQNNDAPMTGFPTQRYTGIPAAEQWLHRATSGKREKHLDEVLECYQNLMTKMQIYSSPNGHDGRFDFTRAQVEEVLAETHAKYLHKLSATLSQACDEIQRLDPLERRERAKKRFLKEAHMIVQKWGYKFPDIEHDVEKMHWCTYAANLVRDGSTFKSHATGVTYNWMEHLTAPIMKCFSKDWDRKMNKQLPLIKTPMILGYTQGFTEYLNEIQRVISEKVPSLEQSFNNMRPILENSQRATEIKIRDTLSQLTENVARVATQADTFMAHEWRPTFRVALLDGGTGSYQRRKDINEDKVKRDSVSMCDLVIDLLEEGVESEKEQVPGKMEKTVSEEVGNVKQQMAFLFNNLVENYAASPEKSAMKSQLQDSIRPYVEA</sequence>
<dbReference type="InterPro" id="IPR056024">
    <property type="entry name" value="DUF7605"/>
</dbReference>
<keyword evidence="6" id="KW-1185">Reference proteome</keyword>
<reference evidence="5 6" key="1">
    <citation type="submission" date="2020-05" db="EMBL/GenBank/DDBJ databases">
        <title>Identification and distribution of gene clusters putatively required for synthesis of sphingolipid metabolism inhibitors in phylogenetically diverse species of the filamentous fungus Fusarium.</title>
        <authorList>
            <person name="Kim H.-S."/>
            <person name="Busman M."/>
            <person name="Brown D.W."/>
            <person name="Divon H."/>
            <person name="Uhlig S."/>
            <person name="Proctor R.H."/>
        </authorList>
    </citation>
    <scope>NUCLEOTIDE SEQUENCE [LARGE SCALE GENOMIC DNA]</scope>
    <source>
        <strain evidence="5 6">NRRL 53147</strain>
    </source>
</reference>
<comment type="caution">
    <text evidence="5">The sequence shown here is derived from an EMBL/GenBank/DDBJ whole genome shotgun (WGS) entry which is preliminary data.</text>
</comment>
<feature type="coiled-coil region" evidence="1">
    <location>
        <begin position="495"/>
        <end position="522"/>
    </location>
</feature>
<dbReference type="Proteomes" id="UP000522262">
    <property type="component" value="Unassembled WGS sequence"/>
</dbReference>
<evidence type="ECO:0000313" key="6">
    <source>
        <dbReference type="Proteomes" id="UP000522262"/>
    </source>
</evidence>
<feature type="domain" description="Dynamin N-terminal" evidence="3">
    <location>
        <begin position="123"/>
        <end position="385"/>
    </location>
</feature>
<dbReference type="PANTHER" id="PTHR36681:SF3">
    <property type="entry name" value="NUCLEAR GTPASE, GERMINAL CENTER-ASSOCIATED, TANDEM DUPLICATE 3"/>
    <property type="match status" value="1"/>
</dbReference>
<dbReference type="AlphaFoldDB" id="A0A8H5JE22"/>
<dbReference type="SUPFAM" id="SSF52540">
    <property type="entry name" value="P-loop containing nucleoside triphosphate hydrolases"/>
    <property type="match status" value="1"/>
</dbReference>
<evidence type="ECO:0000313" key="5">
    <source>
        <dbReference type="EMBL" id="KAF5553377.1"/>
    </source>
</evidence>
<dbReference type="PANTHER" id="PTHR36681">
    <property type="entry name" value="NUCLEAR GTPASE, GERMINAL CENTER-ASSOCIATED, TANDEM DUPLICATE 3"/>
    <property type="match status" value="1"/>
</dbReference>